<name>A0A9D1ZM50_9LACO</name>
<gene>
    <name evidence="2" type="ORF">H9820_07490</name>
</gene>
<dbReference type="InterPro" id="IPR016181">
    <property type="entry name" value="Acyl_CoA_acyltransferase"/>
</dbReference>
<dbReference type="Proteomes" id="UP000824013">
    <property type="component" value="Unassembled WGS sequence"/>
</dbReference>
<dbReference type="Pfam" id="PF00583">
    <property type="entry name" value="Acetyltransf_1"/>
    <property type="match status" value="1"/>
</dbReference>
<evidence type="ECO:0000313" key="3">
    <source>
        <dbReference type="Proteomes" id="UP000824013"/>
    </source>
</evidence>
<sequence>MDFNIVKANQQTDFKAIKELYYQTWTYDYIGIVPQKFLDHLTVDIWHPKERVNNTLLATVSGKIVGICTYGPGRRKEFSNYGEVYSLYVLPKFQHQGIGRKLFQSTLDILQEDFDNFYLLVLKDNLFAQAFCEMFEFEPIDEQVVENTAYGNLEYIILTK</sequence>
<proteinExistence type="predicted"/>
<dbReference type="GO" id="GO:0016747">
    <property type="term" value="F:acyltransferase activity, transferring groups other than amino-acyl groups"/>
    <property type="evidence" value="ECO:0007669"/>
    <property type="project" value="InterPro"/>
</dbReference>
<reference evidence="2" key="1">
    <citation type="journal article" date="2021" name="PeerJ">
        <title>Extensive microbial diversity within the chicken gut microbiome revealed by metagenomics and culture.</title>
        <authorList>
            <person name="Gilroy R."/>
            <person name="Ravi A."/>
            <person name="Getino M."/>
            <person name="Pursley I."/>
            <person name="Horton D.L."/>
            <person name="Alikhan N.F."/>
            <person name="Baker D."/>
            <person name="Gharbi K."/>
            <person name="Hall N."/>
            <person name="Watson M."/>
            <person name="Adriaenssens E.M."/>
            <person name="Foster-Nyarko E."/>
            <person name="Jarju S."/>
            <person name="Secka A."/>
            <person name="Antonio M."/>
            <person name="Oren A."/>
            <person name="Chaudhuri R.R."/>
            <person name="La Ragione R."/>
            <person name="Hildebrand F."/>
            <person name="Pallen M.J."/>
        </authorList>
    </citation>
    <scope>NUCLEOTIDE SEQUENCE</scope>
    <source>
        <strain evidence="2">3204</strain>
    </source>
</reference>
<protein>
    <submittedName>
        <fullName evidence="2">GNAT family N-acetyltransferase</fullName>
    </submittedName>
</protein>
<dbReference type="EMBL" id="DXCM01000054">
    <property type="protein sequence ID" value="HIY92767.1"/>
    <property type="molecule type" value="Genomic_DNA"/>
</dbReference>
<accession>A0A9D1ZM50</accession>
<organism evidence="2 3">
    <name type="scientific">Candidatus Companilactobacillus pullicola</name>
    <dbReference type="NCBI Taxonomy" id="2838523"/>
    <lineage>
        <taxon>Bacteria</taxon>
        <taxon>Bacillati</taxon>
        <taxon>Bacillota</taxon>
        <taxon>Bacilli</taxon>
        <taxon>Lactobacillales</taxon>
        <taxon>Lactobacillaceae</taxon>
        <taxon>Companilactobacillus</taxon>
    </lineage>
</organism>
<dbReference type="SUPFAM" id="SSF55729">
    <property type="entry name" value="Acyl-CoA N-acyltransferases (Nat)"/>
    <property type="match status" value="1"/>
</dbReference>
<evidence type="ECO:0000313" key="2">
    <source>
        <dbReference type="EMBL" id="HIY92767.1"/>
    </source>
</evidence>
<reference evidence="2" key="2">
    <citation type="submission" date="2021-04" db="EMBL/GenBank/DDBJ databases">
        <authorList>
            <person name="Gilroy R."/>
        </authorList>
    </citation>
    <scope>NUCLEOTIDE SEQUENCE</scope>
    <source>
        <strain evidence="2">3204</strain>
    </source>
</reference>
<comment type="caution">
    <text evidence="2">The sequence shown here is derived from an EMBL/GenBank/DDBJ whole genome shotgun (WGS) entry which is preliminary data.</text>
</comment>
<feature type="domain" description="N-acetyltransferase" evidence="1">
    <location>
        <begin position="3"/>
        <end position="160"/>
    </location>
</feature>
<dbReference type="Gene3D" id="3.40.630.30">
    <property type="match status" value="1"/>
</dbReference>
<dbReference type="CDD" id="cd04301">
    <property type="entry name" value="NAT_SF"/>
    <property type="match status" value="1"/>
</dbReference>
<dbReference type="InterPro" id="IPR000182">
    <property type="entry name" value="GNAT_dom"/>
</dbReference>
<dbReference type="PROSITE" id="PS51186">
    <property type="entry name" value="GNAT"/>
    <property type="match status" value="1"/>
</dbReference>
<dbReference type="AlphaFoldDB" id="A0A9D1ZM50"/>
<evidence type="ECO:0000259" key="1">
    <source>
        <dbReference type="PROSITE" id="PS51186"/>
    </source>
</evidence>